<accession>A0A8J4V5K7</accession>
<dbReference type="EMBL" id="AJWJ01000319">
    <property type="protein sequence ID" value="KAF2071999.1"/>
    <property type="molecule type" value="Genomic_DNA"/>
</dbReference>
<dbReference type="OrthoDB" id="10690955at2759"/>
<evidence type="ECO:0000313" key="2">
    <source>
        <dbReference type="Proteomes" id="UP000695562"/>
    </source>
</evidence>
<evidence type="ECO:0000313" key="1">
    <source>
        <dbReference type="EMBL" id="KAF2071999.1"/>
    </source>
</evidence>
<sequence length="873" mass="101171">MLSLIRSTRSILNQSRSPATLLRTFSTEGQRNEYQRHPPRPKYQKQDYKAGHINLKDKQRELGEKILAISENRHASDMMKHFDRLEMKQVMQNENIIVLLEKLFESEEGKIGAFQISNRLLANYVQQDTYGNPIMEKVFTLVVNKSIKNHDFVFKYLLSFAQYFQSFLGSALFTKVFNEILTNDANSEKLNHFVDTLAKQHLLKREVAFNMTLFSINFQDDYNFKNFYLLAKNNVGADGKMGFTSAEYNTLFTGLIKNKKPLLIKYILQDFYNASQGNTIKILPKIFHQAISLFWKKDRENFNQVYPILLEVLKLQKPEVIGKVMFFYLYGEKTKAMSAQDNTKPHMVRGMLAMFESLDEYYKKIIIQLITEGFLKTNRYDLALQWILVSRATFNIPYHKKALSNFVWFESNSPKDRKKGEEFWSKILNYYHQSVEKQASPFKIKEPEEITNIESFFEEMRHLGAMRADSVLSMPVIYSKQRASEKLLYQLIQQNQSGSQDHNIFNLLFAQFFSKYLIPSGTLLVDALVSIGNNPMYNSANIGLLVPEYYSALHLGNKDIAANIKDIKALISPKPTPVELNLIFNKLIFIGQKNLAFSLLSSMILEEKEIYQTTLERISDFILAGEFNSNGKLRETFTKVIKEHFAKQGANNNFIGGFNLLLKEMVINEHYHQAISFANQNIELINHYSITPLVRAYSQVYNKKNDSSIKYWLDLLFISQNLNLPNGIILNSMVKTFAQADNMYEFNIMLLNRNLVGDLNMDSLIMLLSQTQNLYKIKSLAAYIEVHPKIPYPEEIFKILEDMKNEGNAEIVDKISNSLSKSDDPSVFNYNNINLPKHYLSGEFHDSIKKVHPIPFELEQTILRKLIHPSLLD</sequence>
<comment type="caution">
    <text evidence="1">The sequence shown here is derived from an EMBL/GenBank/DDBJ whole genome shotgun (WGS) entry which is preliminary data.</text>
</comment>
<reference evidence="1" key="1">
    <citation type="submission" date="2020-01" db="EMBL/GenBank/DDBJ databases">
        <title>Development of genomics and gene disruption for Polysphondylium violaceum indicates a role for the polyketide synthase stlB in stalk morphogenesis.</title>
        <authorList>
            <person name="Narita B."/>
            <person name="Kawabe Y."/>
            <person name="Kin K."/>
            <person name="Saito T."/>
            <person name="Gibbs R."/>
            <person name="Kuspa A."/>
            <person name="Muzny D."/>
            <person name="Queller D."/>
            <person name="Richards S."/>
            <person name="Strassman J."/>
            <person name="Sucgang R."/>
            <person name="Worley K."/>
            <person name="Schaap P."/>
        </authorList>
    </citation>
    <scope>NUCLEOTIDE SEQUENCE</scope>
    <source>
        <strain evidence="1">QSvi11</strain>
    </source>
</reference>
<organism evidence="1 2">
    <name type="scientific">Polysphondylium violaceum</name>
    <dbReference type="NCBI Taxonomy" id="133409"/>
    <lineage>
        <taxon>Eukaryota</taxon>
        <taxon>Amoebozoa</taxon>
        <taxon>Evosea</taxon>
        <taxon>Eumycetozoa</taxon>
        <taxon>Dictyostelia</taxon>
        <taxon>Dictyosteliales</taxon>
        <taxon>Dictyosteliaceae</taxon>
        <taxon>Polysphondylium</taxon>
    </lineage>
</organism>
<keyword evidence="2" id="KW-1185">Reference proteome</keyword>
<dbReference type="AlphaFoldDB" id="A0A8J4V5K7"/>
<dbReference type="Proteomes" id="UP000695562">
    <property type="component" value="Unassembled WGS sequence"/>
</dbReference>
<gene>
    <name evidence="1" type="ORF">CYY_006688</name>
</gene>
<name>A0A8J4V5K7_9MYCE</name>
<proteinExistence type="predicted"/>
<protein>
    <submittedName>
        <fullName evidence="1">Uncharacterized protein</fullName>
    </submittedName>
</protein>